<dbReference type="EMBL" id="JBHSMH010000005">
    <property type="protein sequence ID" value="MFC5467579.1"/>
    <property type="molecule type" value="Genomic_DNA"/>
</dbReference>
<dbReference type="GO" id="GO:0016787">
    <property type="term" value="F:hydrolase activity"/>
    <property type="evidence" value="ECO:0007669"/>
    <property type="project" value="UniProtKB-KW"/>
</dbReference>
<dbReference type="PANTHER" id="PTHR43283">
    <property type="entry name" value="BETA-LACTAMASE-RELATED"/>
    <property type="match status" value="1"/>
</dbReference>
<comment type="caution">
    <text evidence="2">The sequence shown here is derived from an EMBL/GenBank/DDBJ whole genome shotgun (WGS) entry which is preliminary data.</text>
</comment>
<dbReference type="EC" id="3.-.-.-" evidence="2"/>
<sequence>MNDALTYHCPRTEQLALRIAGERIDYCEIRERGETLLVHSRDGRSADDLHKVNSITKSVLSLLIGIAAGRGEFPSPDVPIAGYFAEARDNPDLASLTAGHLLTMTPGWDWQEMGDWHGLPYPMTDSPDWVRFVLSRPLVRPSGTRMVYDSGSSQVLSAILQRSTGMTAAAYAERHLFRPLGMEQYHWPSDPQGVSVGGFGLQLRPRDLTKLGLLVLQRGEWRGAPLVPREWIAESTKPRFRGYDNIGAYGYHWWTLTEDNAERAPLSPSVAFAVGFGGQYIFVSPERELVAVFASALGKKKFLPLKLFREWLAEN</sequence>
<dbReference type="PANTHER" id="PTHR43283:SF7">
    <property type="entry name" value="BETA-LACTAMASE-RELATED DOMAIN-CONTAINING PROTEIN"/>
    <property type="match status" value="1"/>
</dbReference>
<dbReference type="RefSeq" id="WP_209742806.1">
    <property type="nucleotide sequence ID" value="NZ_JBHSMH010000005.1"/>
</dbReference>
<evidence type="ECO:0000313" key="3">
    <source>
        <dbReference type="Proteomes" id="UP001596105"/>
    </source>
</evidence>
<dbReference type="Proteomes" id="UP001596105">
    <property type="component" value="Unassembled WGS sequence"/>
</dbReference>
<feature type="domain" description="Beta-lactamase-related" evidence="1">
    <location>
        <begin position="44"/>
        <end position="296"/>
    </location>
</feature>
<keyword evidence="3" id="KW-1185">Reference proteome</keyword>
<dbReference type="InterPro" id="IPR050789">
    <property type="entry name" value="Diverse_Enzym_Activities"/>
</dbReference>
<dbReference type="SUPFAM" id="SSF56601">
    <property type="entry name" value="beta-lactamase/transpeptidase-like"/>
    <property type="match status" value="1"/>
</dbReference>
<evidence type="ECO:0000259" key="1">
    <source>
        <dbReference type="Pfam" id="PF00144"/>
    </source>
</evidence>
<dbReference type="Gene3D" id="3.40.710.10">
    <property type="entry name" value="DD-peptidase/beta-lactamase superfamily"/>
    <property type="match status" value="1"/>
</dbReference>
<proteinExistence type="predicted"/>
<reference evidence="3" key="1">
    <citation type="journal article" date="2019" name="Int. J. Syst. Evol. Microbiol.">
        <title>The Global Catalogue of Microorganisms (GCM) 10K type strain sequencing project: providing services to taxonomists for standard genome sequencing and annotation.</title>
        <authorList>
            <consortium name="The Broad Institute Genomics Platform"/>
            <consortium name="The Broad Institute Genome Sequencing Center for Infectious Disease"/>
            <person name="Wu L."/>
            <person name="Ma J."/>
        </authorList>
    </citation>
    <scope>NUCLEOTIDE SEQUENCE [LARGE SCALE GENOMIC DNA]</scope>
    <source>
        <strain evidence="3">CCUG 57113</strain>
    </source>
</reference>
<keyword evidence="2" id="KW-0378">Hydrolase</keyword>
<accession>A0ABW0LNV3</accession>
<evidence type="ECO:0000313" key="2">
    <source>
        <dbReference type="EMBL" id="MFC5467579.1"/>
    </source>
</evidence>
<gene>
    <name evidence="2" type="ORF">ACFPPD_02545</name>
</gene>
<dbReference type="InterPro" id="IPR012338">
    <property type="entry name" value="Beta-lactam/transpept-like"/>
</dbReference>
<protein>
    <submittedName>
        <fullName evidence="2">Serine hydrolase domain-containing protein</fullName>
        <ecNumber evidence="2">3.-.-.-</ecNumber>
    </submittedName>
</protein>
<organism evidence="2 3">
    <name type="scientific">Cohnella suwonensis</name>
    <dbReference type="NCBI Taxonomy" id="696072"/>
    <lineage>
        <taxon>Bacteria</taxon>
        <taxon>Bacillati</taxon>
        <taxon>Bacillota</taxon>
        <taxon>Bacilli</taxon>
        <taxon>Bacillales</taxon>
        <taxon>Paenibacillaceae</taxon>
        <taxon>Cohnella</taxon>
    </lineage>
</organism>
<dbReference type="Pfam" id="PF00144">
    <property type="entry name" value="Beta-lactamase"/>
    <property type="match status" value="1"/>
</dbReference>
<dbReference type="InterPro" id="IPR001466">
    <property type="entry name" value="Beta-lactam-related"/>
</dbReference>
<name>A0ABW0LNV3_9BACL</name>